<keyword evidence="7" id="KW-0479">Metal-binding</keyword>
<protein>
    <submittedName>
        <fullName evidence="9">Histo-blood group ABO system transferase 1-like</fullName>
    </submittedName>
</protein>
<evidence type="ECO:0000256" key="6">
    <source>
        <dbReference type="PIRSR" id="PIRSR605076-2"/>
    </source>
</evidence>
<evidence type="ECO:0000256" key="7">
    <source>
        <dbReference type="PIRSR" id="PIRSR605076-3"/>
    </source>
</evidence>
<dbReference type="AlphaFoldDB" id="A0A2Y9QQH1"/>
<name>A0A2Y9QQH1_TRIMA</name>
<feature type="binding site" evidence="6">
    <location>
        <position position="184"/>
    </location>
    <ligand>
        <name>an alpha-L-fucosyl-(1-&gt;2)-beta-D-galactosyl derivative</name>
        <dbReference type="ChEBI" id="CHEBI:140327"/>
    </ligand>
</feature>
<dbReference type="GO" id="GO:0005794">
    <property type="term" value="C:Golgi apparatus"/>
    <property type="evidence" value="ECO:0007669"/>
    <property type="project" value="TreeGrafter"/>
</dbReference>
<dbReference type="SUPFAM" id="SSF53448">
    <property type="entry name" value="Nucleotide-diphospho-sugar transferases"/>
    <property type="match status" value="1"/>
</dbReference>
<dbReference type="GO" id="GO:0005975">
    <property type="term" value="P:carbohydrate metabolic process"/>
    <property type="evidence" value="ECO:0007669"/>
    <property type="project" value="InterPro"/>
</dbReference>
<reference evidence="9" key="1">
    <citation type="submission" date="2025-08" db="UniProtKB">
        <authorList>
            <consortium name="RefSeq"/>
        </authorList>
    </citation>
    <scope>IDENTIFICATION</scope>
</reference>
<gene>
    <name evidence="9" type="primary">LOC101344015</name>
</gene>
<dbReference type="GO" id="GO:0031982">
    <property type="term" value="C:vesicle"/>
    <property type="evidence" value="ECO:0007669"/>
    <property type="project" value="TreeGrafter"/>
</dbReference>
<dbReference type="KEGG" id="tmu:101344015"/>
<feature type="binding site" evidence="7">
    <location>
        <position position="70"/>
    </location>
    <ligand>
        <name>Mn(2+)</name>
        <dbReference type="ChEBI" id="CHEBI:29035"/>
    </ligand>
</feature>
<dbReference type="PANTHER" id="PTHR10462">
    <property type="entry name" value="GLYCOSYLTRANSFERASE-RELATED"/>
    <property type="match status" value="1"/>
</dbReference>
<dbReference type="InterPro" id="IPR005076">
    <property type="entry name" value="Glyco_trans_6"/>
</dbReference>
<comment type="cofactor">
    <cofactor evidence="7">
        <name>Mn(2+)</name>
        <dbReference type="ChEBI" id="CHEBI:29035"/>
    </cofactor>
    <text evidence="7">Binds 1 Mn(2+) ion per subunit.</text>
</comment>
<evidence type="ECO:0000256" key="2">
    <source>
        <dbReference type="ARBA" id="ARBA00010413"/>
    </source>
</evidence>
<feature type="binding site" evidence="6">
    <location>
        <position position="92"/>
    </location>
    <ligand>
        <name>an alpha-L-fucosyl-(1-&gt;2)-beta-D-galactosyl derivative</name>
        <dbReference type="ChEBI" id="CHEBI:140327"/>
    </ligand>
</feature>
<feature type="binding site" evidence="7">
    <location>
        <position position="72"/>
    </location>
    <ligand>
        <name>Mn(2+)</name>
        <dbReference type="ChEBI" id="CHEBI:29035"/>
    </ligand>
</feature>
<dbReference type="InterPro" id="IPR029044">
    <property type="entry name" value="Nucleotide-diphossugar_trans"/>
</dbReference>
<keyword evidence="3" id="KW-0328">Glycosyltransferase</keyword>
<dbReference type="GeneID" id="101344015"/>
<evidence type="ECO:0000313" key="9">
    <source>
        <dbReference type="RefSeq" id="XP_023581468.1"/>
    </source>
</evidence>
<comment type="similarity">
    <text evidence="2">Belongs to the glycosyltransferase 6 family.</text>
</comment>
<dbReference type="GO" id="GO:0046872">
    <property type="term" value="F:metal ion binding"/>
    <property type="evidence" value="ECO:0007669"/>
    <property type="project" value="UniProtKB-KW"/>
</dbReference>
<dbReference type="InParanoid" id="A0A2Y9QQH1"/>
<keyword evidence="4" id="KW-0808">Transferase</keyword>
<dbReference type="Proteomes" id="UP000248480">
    <property type="component" value="Unplaced"/>
</dbReference>
<dbReference type="STRING" id="127582.A0A2Y9QQH1"/>
<keyword evidence="8" id="KW-1185">Reference proteome</keyword>
<comment type="subcellular location">
    <subcellularLocation>
        <location evidence="1">Membrane</location>
        <topology evidence="1">Single-pass type II membrane protein</topology>
    </subcellularLocation>
</comment>
<evidence type="ECO:0000256" key="5">
    <source>
        <dbReference type="ARBA" id="ARBA00022968"/>
    </source>
</evidence>
<evidence type="ECO:0000256" key="3">
    <source>
        <dbReference type="ARBA" id="ARBA00022676"/>
    </source>
</evidence>
<sequence>MVGDKVNYYLFTDQPANVLRILLQEGWQVVVLEVRNYPHWQDVSMHSMEMISNFSEQQLPREVDYLVCLDVDMKFSDHVGVEILFSLFGTLHPGFYAADCQAFTYERRPLSQAYIPRDEGDLYYAGSFLCSVLEVHTLTKACHQAMMVDHANHIEAECHDKSRLNKYLLYHKCTKVLSPEYLWDERMLCRPPFLRKL</sequence>
<dbReference type="GO" id="GO:0016758">
    <property type="term" value="F:hexosyltransferase activity"/>
    <property type="evidence" value="ECO:0007669"/>
    <property type="project" value="InterPro"/>
</dbReference>
<proteinExistence type="inferred from homology"/>
<evidence type="ECO:0000256" key="4">
    <source>
        <dbReference type="ARBA" id="ARBA00022679"/>
    </source>
</evidence>
<dbReference type="PANTHER" id="PTHR10462:SF55">
    <property type="entry name" value="HISTO-BLOOD GROUP ABO SYSTEM TRANSFERASE 1"/>
    <property type="match status" value="1"/>
</dbReference>
<keyword evidence="5" id="KW-0735">Signal-anchor</keyword>
<feature type="binding site" evidence="6">
    <location>
        <position position="104"/>
    </location>
    <ligand>
        <name>an alpha-L-fucosyl-(1-&gt;2)-beta-D-galactosyl derivative</name>
        <dbReference type="ChEBI" id="CHEBI:140327"/>
    </ligand>
</feature>
<dbReference type="Gene3D" id="3.90.550.10">
    <property type="entry name" value="Spore Coat Polysaccharide Biosynthesis Protein SpsA, Chain A"/>
    <property type="match status" value="1"/>
</dbReference>
<evidence type="ECO:0000313" key="8">
    <source>
        <dbReference type="Proteomes" id="UP000248480"/>
    </source>
</evidence>
<dbReference type="RefSeq" id="XP_023581468.1">
    <property type="nucleotide sequence ID" value="XM_023725700.1"/>
</dbReference>
<feature type="binding site" evidence="6">
    <location>
        <begin position="70"/>
        <end position="72"/>
    </location>
    <ligand>
        <name>UDP-N-acetyl-alpha-D-galactosamine</name>
        <dbReference type="ChEBI" id="CHEBI:67138"/>
    </ligand>
</feature>
<dbReference type="Pfam" id="PF03414">
    <property type="entry name" value="Glyco_transf_6"/>
    <property type="match status" value="1"/>
</dbReference>
<keyword evidence="5" id="KW-0812">Transmembrane</keyword>
<accession>A0A2Y9QQH1</accession>
<organism evidence="8 9">
    <name type="scientific">Trichechus manatus latirostris</name>
    <name type="common">Florida manatee</name>
    <dbReference type="NCBI Taxonomy" id="127582"/>
    <lineage>
        <taxon>Eukaryota</taxon>
        <taxon>Metazoa</taxon>
        <taxon>Chordata</taxon>
        <taxon>Craniata</taxon>
        <taxon>Vertebrata</taxon>
        <taxon>Euteleostomi</taxon>
        <taxon>Mammalia</taxon>
        <taxon>Eutheria</taxon>
        <taxon>Afrotheria</taxon>
        <taxon>Sirenia</taxon>
        <taxon>Trichechidae</taxon>
        <taxon>Trichechus</taxon>
    </lineage>
</organism>
<evidence type="ECO:0000256" key="1">
    <source>
        <dbReference type="ARBA" id="ARBA00004606"/>
    </source>
</evidence>
<keyword evidence="7" id="KW-0464">Manganese</keyword>
<dbReference type="GO" id="GO:0016020">
    <property type="term" value="C:membrane"/>
    <property type="evidence" value="ECO:0007669"/>
    <property type="project" value="UniProtKB-SubCell"/>
</dbReference>